<evidence type="ECO:0000256" key="3">
    <source>
        <dbReference type="ARBA" id="ARBA00023163"/>
    </source>
</evidence>
<dbReference type="EMBL" id="LRBV02000006">
    <property type="status" value="NOT_ANNOTATED_CDS"/>
    <property type="molecule type" value="Genomic_DNA"/>
</dbReference>
<feature type="domain" description="BHLH" evidence="6">
    <location>
        <begin position="366"/>
        <end position="416"/>
    </location>
</feature>
<dbReference type="KEGG" id="qlo:115949588"/>
<dbReference type="Gene3D" id="4.10.280.10">
    <property type="entry name" value="Helix-loop-helix DNA-binding domain"/>
    <property type="match status" value="1"/>
</dbReference>
<dbReference type="GeneID" id="115949588"/>
<dbReference type="AlphaFoldDB" id="A0A7N2LZF5"/>
<dbReference type="Pfam" id="PF00010">
    <property type="entry name" value="HLH"/>
    <property type="match status" value="1"/>
</dbReference>
<dbReference type="InParanoid" id="A0A7N2LZF5"/>
<proteinExistence type="predicted"/>
<dbReference type="FunFam" id="4.10.280.10:FF:000002">
    <property type="entry name" value="Basic helix-loop-helix transcription factor"/>
    <property type="match status" value="1"/>
</dbReference>
<keyword evidence="2" id="KW-0805">Transcription regulation</keyword>
<dbReference type="PROSITE" id="PS50888">
    <property type="entry name" value="BHLH"/>
    <property type="match status" value="1"/>
</dbReference>
<comment type="subcellular location">
    <subcellularLocation>
        <location evidence="1">Nucleus</location>
    </subcellularLocation>
</comment>
<feature type="compositionally biased region" description="Polar residues" evidence="5">
    <location>
        <begin position="204"/>
        <end position="224"/>
    </location>
</feature>
<evidence type="ECO:0000256" key="2">
    <source>
        <dbReference type="ARBA" id="ARBA00023015"/>
    </source>
</evidence>
<dbReference type="PANTHER" id="PTHR12565:SF444">
    <property type="entry name" value="TRANSCRIPTION FACTOR BHLH62-RELATED"/>
    <property type="match status" value="1"/>
</dbReference>
<dbReference type="SUPFAM" id="SSF47459">
    <property type="entry name" value="HLH, helix-loop-helix DNA-binding domain"/>
    <property type="match status" value="1"/>
</dbReference>
<evidence type="ECO:0000313" key="8">
    <source>
        <dbReference type="Proteomes" id="UP000594261"/>
    </source>
</evidence>
<feature type="compositionally biased region" description="Basic and acidic residues" evidence="5">
    <location>
        <begin position="310"/>
        <end position="335"/>
    </location>
</feature>
<dbReference type="FunCoup" id="A0A7N2LZF5">
    <property type="interactions" value="140"/>
</dbReference>
<dbReference type="GO" id="GO:0046983">
    <property type="term" value="F:protein dimerization activity"/>
    <property type="evidence" value="ECO:0007669"/>
    <property type="project" value="InterPro"/>
</dbReference>
<accession>A0A7N2LZF5</accession>
<dbReference type="RefSeq" id="XP_030922729.1">
    <property type="nucleotide sequence ID" value="XM_031066869.1"/>
</dbReference>
<dbReference type="InterPro" id="IPR024097">
    <property type="entry name" value="bHLH_ZIP_TF"/>
</dbReference>
<dbReference type="GO" id="GO:0003700">
    <property type="term" value="F:DNA-binding transcription factor activity"/>
    <property type="evidence" value="ECO:0007669"/>
    <property type="project" value="TreeGrafter"/>
</dbReference>
<dbReference type="OMA" id="PRMDLNM"/>
<dbReference type="OrthoDB" id="775589at2759"/>
<keyword evidence="4" id="KW-0539">Nucleus</keyword>
<gene>
    <name evidence="7" type="primary">LOC115949588</name>
</gene>
<dbReference type="PANTHER" id="PTHR12565">
    <property type="entry name" value="STEROL REGULATORY ELEMENT-BINDING PROTEIN"/>
    <property type="match status" value="1"/>
</dbReference>
<dbReference type="InterPro" id="IPR036638">
    <property type="entry name" value="HLH_DNA-bd_sf"/>
</dbReference>
<evidence type="ECO:0000256" key="4">
    <source>
        <dbReference type="ARBA" id="ARBA00023242"/>
    </source>
</evidence>
<keyword evidence="8" id="KW-1185">Reference proteome</keyword>
<protein>
    <recommendedName>
        <fullName evidence="6">BHLH domain-containing protein</fullName>
    </recommendedName>
</protein>
<reference evidence="7 8" key="1">
    <citation type="journal article" date="2016" name="G3 (Bethesda)">
        <title>First Draft Assembly and Annotation of the Genome of a California Endemic Oak Quercus lobata Nee (Fagaceae).</title>
        <authorList>
            <person name="Sork V.L."/>
            <person name="Fitz-Gibbon S.T."/>
            <person name="Puiu D."/>
            <person name="Crepeau M."/>
            <person name="Gugger P.F."/>
            <person name="Sherman R."/>
            <person name="Stevens K."/>
            <person name="Langley C.H."/>
            <person name="Pellegrini M."/>
            <person name="Salzberg S.L."/>
        </authorList>
    </citation>
    <scope>NUCLEOTIDE SEQUENCE [LARGE SCALE GENOMIC DNA]</scope>
    <source>
        <strain evidence="7 8">cv. SW786</strain>
    </source>
</reference>
<organism evidence="7 8">
    <name type="scientific">Quercus lobata</name>
    <name type="common">Valley oak</name>
    <dbReference type="NCBI Taxonomy" id="97700"/>
    <lineage>
        <taxon>Eukaryota</taxon>
        <taxon>Viridiplantae</taxon>
        <taxon>Streptophyta</taxon>
        <taxon>Embryophyta</taxon>
        <taxon>Tracheophyta</taxon>
        <taxon>Spermatophyta</taxon>
        <taxon>Magnoliopsida</taxon>
        <taxon>eudicotyledons</taxon>
        <taxon>Gunneridae</taxon>
        <taxon>Pentapetalae</taxon>
        <taxon>rosids</taxon>
        <taxon>fabids</taxon>
        <taxon>Fagales</taxon>
        <taxon>Fagaceae</taxon>
        <taxon>Quercus</taxon>
    </lineage>
</organism>
<dbReference type="Proteomes" id="UP000594261">
    <property type="component" value="Chromosome 6"/>
</dbReference>
<name>A0A7N2LZF5_QUELO</name>
<dbReference type="SMART" id="SM00353">
    <property type="entry name" value="HLH"/>
    <property type="match status" value="1"/>
</dbReference>
<evidence type="ECO:0000256" key="5">
    <source>
        <dbReference type="SAM" id="MobiDB-lite"/>
    </source>
</evidence>
<evidence type="ECO:0000313" key="7">
    <source>
        <dbReference type="EnsemblPlants" id="QL06p027532:mrna"/>
    </source>
</evidence>
<feature type="region of interest" description="Disordered" evidence="5">
    <location>
        <begin position="204"/>
        <end position="373"/>
    </location>
</feature>
<dbReference type="InterPro" id="IPR011598">
    <property type="entry name" value="bHLH_dom"/>
</dbReference>
<dbReference type="CDD" id="cd18919">
    <property type="entry name" value="bHLH_AtBPE_like"/>
    <property type="match status" value="1"/>
</dbReference>
<evidence type="ECO:0000259" key="6">
    <source>
        <dbReference type="PROSITE" id="PS50888"/>
    </source>
</evidence>
<dbReference type="GO" id="GO:0005634">
    <property type="term" value="C:nucleus"/>
    <property type="evidence" value="ECO:0007669"/>
    <property type="project" value="UniProtKB-SubCell"/>
</dbReference>
<sequence length="558" mass="60607">MEKENMTQPNWASSTFGMEIQPNELNYAPDQLTNCFFNPNWDNSVDQSDPFESALSSIVSSPAASNAGAIPGGGGDGLMIRELIGRLGTICNSGDISPQNYIAGHNNNNNSTNTSCYSTPLNSPPKLNLSTMDSQIRGNLPIPGNHPSLAPISPDPGFAERAARFSCFVSNTSFMGLNETELPYRLMPRVESGKLSRVASNQSLKLATGSQMGVQENNRSSPQEANLAADKKLSRLSRSSTPENAELGDSREGSSVSEQIPGGEVSNKVDTETNGRKRKSIPRGKAKETLSLTTPSAKDSKAALDNVESNAKRSKQDEDAGNEKDTAKGKTEPKTAGDVNQKQNKDNSKPPEPPKDYIHVRARRGQATDSHSLAERVRREKISERMKFLQDLVPGCNKVTGKAVMLDEIINYVQSLQRQVEFLSMKLSTVNPRMDLNMDALLSKDIFQSRGALPHTLYPIDSAMPAFPFGYQHQQVPSLHSGVGNGTENQFPVNSLNAALRRNPSAQLPPIDGFGEATPEVSALWEDDLQSVVQMAFGQNKKQSFHGSMAAAQMKVEL</sequence>
<dbReference type="Gramene" id="QL06p027532:mrna">
    <property type="protein sequence ID" value="QL06p027532:mrna"/>
    <property type="gene ID" value="QL06p027532"/>
</dbReference>
<dbReference type="EnsemblPlants" id="QL06p027532:mrna">
    <property type="protein sequence ID" value="QL06p027532:mrna"/>
    <property type="gene ID" value="QL06p027532"/>
</dbReference>
<keyword evidence="3" id="KW-0804">Transcription</keyword>
<evidence type="ECO:0000256" key="1">
    <source>
        <dbReference type="ARBA" id="ARBA00004123"/>
    </source>
</evidence>
<reference evidence="7" key="2">
    <citation type="submission" date="2021-01" db="UniProtKB">
        <authorList>
            <consortium name="EnsemblPlants"/>
        </authorList>
    </citation>
    <scope>IDENTIFICATION</scope>
</reference>
<feature type="compositionally biased region" description="Basic and acidic residues" evidence="5">
    <location>
        <begin position="343"/>
        <end position="359"/>
    </location>
</feature>